<dbReference type="EMBL" id="JACJSI010000607">
    <property type="protein sequence ID" value="MBD2536951.1"/>
    <property type="molecule type" value="Genomic_DNA"/>
</dbReference>
<keyword evidence="1" id="KW-0732">Signal</keyword>
<organism evidence="2 3">
    <name type="scientific">Nostoc flagelliforme FACHB-838</name>
    <dbReference type="NCBI Taxonomy" id="2692904"/>
    <lineage>
        <taxon>Bacteria</taxon>
        <taxon>Bacillati</taxon>
        <taxon>Cyanobacteriota</taxon>
        <taxon>Cyanophyceae</taxon>
        <taxon>Nostocales</taxon>
        <taxon>Nostocaceae</taxon>
        <taxon>Nostoc</taxon>
    </lineage>
</organism>
<feature type="signal peptide" evidence="1">
    <location>
        <begin position="1"/>
        <end position="24"/>
    </location>
</feature>
<evidence type="ECO:0000313" key="3">
    <source>
        <dbReference type="Proteomes" id="UP000623440"/>
    </source>
</evidence>
<evidence type="ECO:0000313" key="2">
    <source>
        <dbReference type="EMBL" id="MBD2536951.1"/>
    </source>
</evidence>
<keyword evidence="3" id="KW-1185">Reference proteome</keyword>
<sequence length="73" mass="8403">MKCKLQISLLLLNLFASVSTFINAAVAQEINENYQSNSDITEREANFTKTPKPTGLNKELQAFFRSQYHYWDA</sequence>
<name>A0ABR8E769_9NOSO</name>
<evidence type="ECO:0000256" key="1">
    <source>
        <dbReference type="SAM" id="SignalP"/>
    </source>
</evidence>
<feature type="chain" id="PRO_5045833091" evidence="1">
    <location>
        <begin position="25"/>
        <end position="73"/>
    </location>
</feature>
<accession>A0ABR8E769</accession>
<comment type="caution">
    <text evidence="2">The sequence shown here is derived from an EMBL/GenBank/DDBJ whole genome shotgun (WGS) entry which is preliminary data.</text>
</comment>
<gene>
    <name evidence="2" type="ORF">H6G97_50185</name>
</gene>
<protein>
    <submittedName>
        <fullName evidence="2">Uncharacterized protein</fullName>
    </submittedName>
</protein>
<reference evidence="2 3" key="1">
    <citation type="journal article" date="2020" name="ISME J.">
        <title>Comparative genomics reveals insights into cyanobacterial evolution and habitat adaptation.</title>
        <authorList>
            <person name="Chen M.Y."/>
            <person name="Teng W.K."/>
            <person name="Zhao L."/>
            <person name="Hu C.X."/>
            <person name="Zhou Y.K."/>
            <person name="Han B.P."/>
            <person name="Song L.R."/>
            <person name="Shu W.S."/>
        </authorList>
    </citation>
    <scope>NUCLEOTIDE SEQUENCE [LARGE SCALE GENOMIC DNA]</scope>
    <source>
        <strain evidence="2 3">FACHB-838</strain>
    </source>
</reference>
<dbReference type="RefSeq" id="WP_190947587.1">
    <property type="nucleotide sequence ID" value="NZ_JACJSI010000607.1"/>
</dbReference>
<proteinExistence type="predicted"/>
<dbReference type="Proteomes" id="UP000623440">
    <property type="component" value="Unassembled WGS sequence"/>
</dbReference>